<dbReference type="EMBL" id="AP019713">
    <property type="protein sequence ID" value="BBK66942.1"/>
    <property type="molecule type" value="Genomic_DNA"/>
</dbReference>
<proteinExistence type="predicted"/>
<reference evidence="1" key="1">
    <citation type="submission" date="2019-06" db="EMBL/GenBank/DDBJ databases">
        <title>A novel staphylococcal enterotoxin, SE02, involved in a staphylococcal food poisoning outbreak that occurred in Tokyo in 2004.</title>
        <authorList>
            <person name="Suzuki Y."/>
            <person name="Kubota H."/>
            <person name="Kato R."/>
            <person name="Sadamasu K."/>
        </authorList>
    </citation>
    <scope>NUCLEOTIDE SEQUENCE</scope>
    <source>
        <strain evidence="1">Tokyo12482</strain>
    </source>
</reference>
<organism evidence="1">
    <name type="scientific">Staphylococcus aureus</name>
    <dbReference type="NCBI Taxonomy" id="1280"/>
    <lineage>
        <taxon>Bacteria</taxon>
        <taxon>Bacillati</taxon>
        <taxon>Bacillota</taxon>
        <taxon>Bacilli</taxon>
        <taxon>Bacillales</taxon>
        <taxon>Staphylococcaceae</taxon>
        <taxon>Staphylococcus</taxon>
    </lineage>
</organism>
<sequence>MAKRKVKFKIFKISNLITDTIKNSTTYNYYNHRIIDFILLNILSHKKKDRKKTYNYKTETVYLLNYNPYFNSEYSHGQIVTIRHGKEQRNVNVEDLSLAGLIKTNQGIEYTIDFFINKQKGYIFVEQDENYVLTISKLRTLLRLFTKEARQYVKYLNTLEGNYLIEDKPIIDIEIIKPLNIKEQIKLLTSVKSVSLFDKDQTQDRDIEDIDFDNESNDNNFFKLASETISEYDIGDYDTILKLTNFKKRRFAGDLEKFINYVIESERFGGYSIEGTDAYGVNRVFTPDMLTRDIQFEDEADSNGIVNINKKIDFIQKYLSDNSDNMPKTVIRTEPDYKDIKNFLKEFLKFKGDCTEVDKKEKEE</sequence>
<evidence type="ECO:0000313" key="1">
    <source>
        <dbReference type="EMBL" id="BBK66942.1"/>
    </source>
</evidence>
<dbReference type="RefSeq" id="WP_070058952.1">
    <property type="nucleotide sequence ID" value="NZ_AP019712.1"/>
</dbReference>
<dbReference type="AlphaFoldDB" id="A0A5S9I3I3"/>
<name>A0A5S9I3I3_STAAU</name>
<gene>
    <name evidence="1" type="ORF">TMSFP482_07980</name>
</gene>
<accession>A0A5S9I3I3</accession>
<protein>
    <submittedName>
        <fullName evidence="1">Uncharacterized protein</fullName>
    </submittedName>
</protein>